<organism evidence="2 3">
    <name type="scientific">Endozoicomonas numazuensis</name>
    <dbReference type="NCBI Taxonomy" id="1137799"/>
    <lineage>
        <taxon>Bacteria</taxon>
        <taxon>Pseudomonadati</taxon>
        <taxon>Pseudomonadota</taxon>
        <taxon>Gammaproteobacteria</taxon>
        <taxon>Oceanospirillales</taxon>
        <taxon>Endozoicomonadaceae</taxon>
        <taxon>Endozoicomonas</taxon>
    </lineage>
</organism>
<dbReference type="Pfam" id="PF00753">
    <property type="entry name" value="Lactamase_B"/>
    <property type="match status" value="1"/>
</dbReference>
<feature type="domain" description="Metallo-beta-lactamase" evidence="1">
    <location>
        <begin position="30"/>
        <end position="244"/>
    </location>
</feature>
<dbReference type="InterPro" id="IPR050662">
    <property type="entry name" value="Sec-metab_biosynth-thioest"/>
</dbReference>
<dbReference type="InterPro" id="IPR001279">
    <property type="entry name" value="Metallo-B-lactamas"/>
</dbReference>
<name>A0A081NME8_9GAMM</name>
<evidence type="ECO:0000259" key="1">
    <source>
        <dbReference type="SMART" id="SM00849"/>
    </source>
</evidence>
<dbReference type="InterPro" id="IPR036388">
    <property type="entry name" value="WH-like_DNA-bd_sf"/>
</dbReference>
<proteinExistence type="predicted"/>
<reference evidence="2 3" key="1">
    <citation type="submission" date="2014-06" db="EMBL/GenBank/DDBJ databases">
        <title>Whole Genome Sequences of Three Symbiotic Endozoicomonas Bacteria.</title>
        <authorList>
            <person name="Neave M.J."/>
            <person name="Apprill A."/>
            <person name="Voolstra C.R."/>
        </authorList>
    </citation>
    <scope>NUCLEOTIDE SEQUENCE [LARGE SCALE GENOMIC DNA]</scope>
    <source>
        <strain evidence="2 3">DSM 25634</strain>
    </source>
</reference>
<dbReference type="Proteomes" id="UP000028073">
    <property type="component" value="Unassembled WGS sequence"/>
</dbReference>
<dbReference type="EMBL" id="JOKH01000001">
    <property type="protein sequence ID" value="KEQ19621.1"/>
    <property type="molecule type" value="Genomic_DNA"/>
</dbReference>
<sequence>MNGVPEPGKTIEVVPGVKWLRMPLFMKLDHINLYLIKDNDGWFIVDTGLRGEKTREYWETIFEHELEGLPVKGVLVTHLHPDHVGQAGWLTEKWQTDLWMTRTEYLATRLYMSSTGHSEAYLSFFERAGLDESAMEHLRKGTSGISKMVEPLPGSFRRLENGQTLVIGEQEWRIIVGYGHSPEHACLYCESLNILISGDQVLPKITPNISVNSTEPEADALKVFLETLEQLKQLPEDTLTLPAHNDPFLGLHTRLQAMIDHHQENVDRLAELCKEPVPALELIEPLFKRPLKGAEMMMGMGECIAHLNYMMNQGRMIRNLADGVYFYQSAS</sequence>
<keyword evidence="3" id="KW-1185">Reference proteome</keyword>
<dbReference type="AlphaFoldDB" id="A0A081NME8"/>
<dbReference type="eggNOG" id="COG0491">
    <property type="taxonomic scope" value="Bacteria"/>
</dbReference>
<dbReference type="Gene3D" id="1.10.10.10">
    <property type="entry name" value="Winged helix-like DNA-binding domain superfamily/Winged helix DNA-binding domain"/>
    <property type="match status" value="1"/>
</dbReference>
<dbReference type="InterPro" id="IPR048933">
    <property type="entry name" value="B_lactamase-like_C"/>
</dbReference>
<comment type="caution">
    <text evidence="2">The sequence shown here is derived from an EMBL/GenBank/DDBJ whole genome shotgun (WGS) entry which is preliminary data.</text>
</comment>
<evidence type="ECO:0000313" key="2">
    <source>
        <dbReference type="EMBL" id="KEQ19621.1"/>
    </source>
</evidence>
<dbReference type="Pfam" id="PF21221">
    <property type="entry name" value="B_lactamase-like_C"/>
    <property type="match status" value="1"/>
</dbReference>
<protein>
    <recommendedName>
        <fullName evidence="1">Metallo-beta-lactamase domain-containing protein</fullName>
    </recommendedName>
</protein>
<gene>
    <name evidence="2" type="ORF">GZ78_06920</name>
</gene>
<accession>A0A081NME8</accession>
<dbReference type="STRING" id="1137799.GZ78_06920"/>
<dbReference type="InterPro" id="IPR036866">
    <property type="entry name" value="RibonucZ/Hydroxyglut_hydro"/>
</dbReference>
<evidence type="ECO:0000313" key="3">
    <source>
        <dbReference type="Proteomes" id="UP000028073"/>
    </source>
</evidence>
<dbReference type="SMART" id="SM00849">
    <property type="entry name" value="Lactamase_B"/>
    <property type="match status" value="1"/>
</dbReference>
<dbReference type="SUPFAM" id="SSF56281">
    <property type="entry name" value="Metallo-hydrolase/oxidoreductase"/>
    <property type="match status" value="1"/>
</dbReference>
<dbReference type="Gene3D" id="3.60.15.10">
    <property type="entry name" value="Ribonuclease Z/Hydroxyacylglutathione hydrolase-like"/>
    <property type="match status" value="1"/>
</dbReference>
<dbReference type="PANTHER" id="PTHR23131:SF4">
    <property type="entry name" value="METALLO-BETA-LACTAMASE SUPERFAMILY POTEIN"/>
    <property type="match status" value="1"/>
</dbReference>
<dbReference type="PANTHER" id="PTHR23131">
    <property type="entry name" value="ENDORIBONUCLEASE LACTB2"/>
    <property type="match status" value="1"/>
</dbReference>